<proteinExistence type="predicted"/>
<dbReference type="Gene3D" id="1.25.40.20">
    <property type="entry name" value="Ankyrin repeat-containing domain"/>
    <property type="match status" value="2"/>
</dbReference>
<name>A0A1D3CTG8_9EIME</name>
<sequence>MTDSLAKAVVRGDADEVRRLLEEGADPAAFNRKGKQLHAVVPRRSPPPQMAASLPMQKCERERRRGNGGWQRGGTQATTQLAMRFVIGRFYCSFCPLWDLRVPTAQLDADAAAAVAPLLPTALAYAGACLLQRDKGLTALMHAVCGCQGDPFIVRQVLSAKGCDALATDKENNNALHWAATLGQTGVITLLLNRGVPREALNAAGGIPLFGALSRSEAALPAEAALSLQLSATRAAHSATLPFWGVRLFCLRQIALSSRLLSAAVEILNSKKFTAAGCVDNEGNTPLHTAAEEASSTAGAFRCGQHKCAACLPFGLSSLMKLLQEAGFSMETPNMAGATPATIVEMRQRQQEEEERQRHAALKVGACVQRVLLVFLLLFKERLLFHQACEQQLRKMYKLHVQQRSSTGLMPRLFLCNARRVALWRAALLLLQERGERKRQQAVAAMQQTEVTAFCAAAALSESVQEAFFKKRFLYVDEAFLTLDDASLRKMGLSASERLRFKEVSPGCRHHLLKSSGTDQSPFQACMQSQPQKNKCGGYQQQRRNLHACL</sequence>
<dbReference type="InterPro" id="IPR036770">
    <property type="entry name" value="Ankyrin_rpt-contain_sf"/>
</dbReference>
<protein>
    <submittedName>
        <fullName evidence="4">Ankyrin repeat-containing protein</fullName>
    </submittedName>
</protein>
<dbReference type="AlphaFoldDB" id="A0A1D3CTG8"/>
<evidence type="ECO:0000313" key="5">
    <source>
        <dbReference type="Proteomes" id="UP000095192"/>
    </source>
</evidence>
<keyword evidence="1" id="KW-0677">Repeat</keyword>
<evidence type="ECO:0000256" key="3">
    <source>
        <dbReference type="PROSITE-ProRule" id="PRU00023"/>
    </source>
</evidence>
<dbReference type="PANTHER" id="PTHR24126">
    <property type="entry name" value="ANKYRIN REPEAT, PH AND SEC7 DOMAIN CONTAINING PROTEIN SECG-RELATED"/>
    <property type="match status" value="1"/>
</dbReference>
<dbReference type="PROSITE" id="PS50297">
    <property type="entry name" value="ANK_REP_REGION"/>
    <property type="match status" value="1"/>
</dbReference>
<dbReference type="PROSITE" id="PS50088">
    <property type="entry name" value="ANK_REPEAT"/>
    <property type="match status" value="1"/>
</dbReference>
<dbReference type="PANTHER" id="PTHR24126:SF14">
    <property type="entry name" value="ANK_REP_REGION DOMAIN-CONTAINING PROTEIN"/>
    <property type="match status" value="1"/>
</dbReference>
<dbReference type="SUPFAM" id="SSF48403">
    <property type="entry name" value="Ankyrin repeat"/>
    <property type="match status" value="1"/>
</dbReference>
<evidence type="ECO:0000256" key="2">
    <source>
        <dbReference type="ARBA" id="ARBA00023043"/>
    </source>
</evidence>
<accession>A0A1D3CTG8</accession>
<feature type="repeat" description="ANK" evidence="3">
    <location>
        <begin position="171"/>
        <end position="203"/>
    </location>
</feature>
<evidence type="ECO:0000256" key="1">
    <source>
        <dbReference type="ARBA" id="ARBA00022737"/>
    </source>
</evidence>
<organism evidence="4 5">
    <name type="scientific">Cyclospora cayetanensis</name>
    <dbReference type="NCBI Taxonomy" id="88456"/>
    <lineage>
        <taxon>Eukaryota</taxon>
        <taxon>Sar</taxon>
        <taxon>Alveolata</taxon>
        <taxon>Apicomplexa</taxon>
        <taxon>Conoidasida</taxon>
        <taxon>Coccidia</taxon>
        <taxon>Eucoccidiorida</taxon>
        <taxon>Eimeriorina</taxon>
        <taxon>Eimeriidae</taxon>
        <taxon>Cyclospora</taxon>
    </lineage>
</organism>
<dbReference type="Pfam" id="PF12796">
    <property type="entry name" value="Ank_2"/>
    <property type="match status" value="1"/>
</dbReference>
<dbReference type="Proteomes" id="UP000095192">
    <property type="component" value="Unassembled WGS sequence"/>
</dbReference>
<dbReference type="InterPro" id="IPR002110">
    <property type="entry name" value="Ankyrin_rpt"/>
</dbReference>
<dbReference type="InParanoid" id="A0A1D3CTG8"/>
<keyword evidence="2 3" id="KW-0040">ANK repeat</keyword>
<gene>
    <name evidence="4" type="ORF">cyc_03938</name>
</gene>
<evidence type="ECO:0000313" key="4">
    <source>
        <dbReference type="EMBL" id="OEH74494.1"/>
    </source>
</evidence>
<dbReference type="SMART" id="SM00248">
    <property type="entry name" value="ANK"/>
    <property type="match status" value="3"/>
</dbReference>
<keyword evidence="5" id="KW-1185">Reference proteome</keyword>
<reference evidence="4 5" key="1">
    <citation type="journal article" date="2016" name="BMC Genomics">
        <title>Comparative genomics reveals Cyclospora cayetanensis possesses coccidia-like metabolism and invasion components but unique surface antigens.</title>
        <authorList>
            <person name="Liu S."/>
            <person name="Wang L."/>
            <person name="Zheng H."/>
            <person name="Xu Z."/>
            <person name="Roellig D.M."/>
            <person name="Li N."/>
            <person name="Frace M.A."/>
            <person name="Tang K."/>
            <person name="Arrowood M.J."/>
            <person name="Moss D.M."/>
            <person name="Zhang L."/>
            <person name="Feng Y."/>
            <person name="Xiao L."/>
        </authorList>
    </citation>
    <scope>NUCLEOTIDE SEQUENCE [LARGE SCALE GENOMIC DNA]</scope>
    <source>
        <strain evidence="4 5">CHN_HEN01</strain>
    </source>
</reference>
<comment type="caution">
    <text evidence="4">The sequence shown here is derived from an EMBL/GenBank/DDBJ whole genome shotgun (WGS) entry which is preliminary data.</text>
</comment>
<dbReference type="EMBL" id="JROU02002019">
    <property type="protein sequence ID" value="OEH74494.1"/>
    <property type="molecule type" value="Genomic_DNA"/>
</dbReference>
<dbReference type="VEuPathDB" id="ToxoDB:cyc_03938"/>